<protein>
    <recommendedName>
        <fullName evidence="4">Aminodeoxyfutalosine deaminase/Imidazolonepropionase-like composite domain-containing protein</fullName>
    </recommendedName>
</protein>
<dbReference type="Pfam" id="PF22039">
    <property type="entry name" value="HUTI_composite_bact"/>
    <property type="match status" value="1"/>
</dbReference>
<gene>
    <name evidence="5" type="ORF">IF129_21080</name>
</gene>
<keyword evidence="2" id="KW-0378">Hydrolase</keyword>
<evidence type="ECO:0000256" key="1">
    <source>
        <dbReference type="ARBA" id="ARBA00022723"/>
    </source>
</evidence>
<evidence type="ECO:0000256" key="2">
    <source>
        <dbReference type="ARBA" id="ARBA00022801"/>
    </source>
</evidence>
<dbReference type="GO" id="GO:0016810">
    <property type="term" value="F:hydrolase activity, acting on carbon-nitrogen (but not peptide) bonds"/>
    <property type="evidence" value="ECO:0007669"/>
    <property type="project" value="InterPro"/>
</dbReference>
<evidence type="ECO:0000259" key="4">
    <source>
        <dbReference type="Pfam" id="PF22039"/>
    </source>
</evidence>
<dbReference type="InterPro" id="IPR011059">
    <property type="entry name" value="Metal-dep_hydrolase_composite"/>
</dbReference>
<evidence type="ECO:0000313" key="5">
    <source>
        <dbReference type="EMBL" id="MBD3934042.1"/>
    </source>
</evidence>
<evidence type="ECO:0000256" key="3">
    <source>
        <dbReference type="ARBA" id="ARBA00022833"/>
    </source>
</evidence>
<dbReference type="GO" id="GO:0046872">
    <property type="term" value="F:metal ion binding"/>
    <property type="evidence" value="ECO:0007669"/>
    <property type="project" value="UniProtKB-KW"/>
</dbReference>
<dbReference type="InterPro" id="IPR054418">
    <property type="entry name" value="MQNX/HUTI_composite_N"/>
</dbReference>
<accession>A0A927F465</accession>
<proteinExistence type="predicted"/>
<keyword evidence="3" id="KW-0862">Zinc</keyword>
<feature type="domain" description="Aminodeoxyfutalosine deaminase/Imidazolonepropionase-like composite" evidence="4">
    <location>
        <begin position="12"/>
        <end position="32"/>
    </location>
</feature>
<keyword evidence="1" id="KW-0479">Metal-binding</keyword>
<name>A0A927F465_9ACTN</name>
<reference evidence="5" key="1">
    <citation type="submission" date="2020-09" db="EMBL/GenBank/DDBJ databases">
        <title>Secondary metabolite and genome analysis of marine Streptomyces chumphonensis KK1-2T.</title>
        <authorList>
            <person name="Phongsopitanun W."/>
            <person name="Kanchanasin P."/>
            <person name="Pittayakhajonwut P."/>
            <person name="Suwanborirux K."/>
            <person name="Tanasupawat S."/>
        </authorList>
    </citation>
    <scope>NUCLEOTIDE SEQUENCE</scope>
    <source>
        <strain evidence="5">KK1-2</strain>
    </source>
</reference>
<dbReference type="RefSeq" id="WP_191211333.1">
    <property type="nucleotide sequence ID" value="NZ_BAABKL010000009.1"/>
</dbReference>
<organism evidence="5 6">
    <name type="scientific">Streptomyces chumphonensis</name>
    <dbReference type="NCBI Taxonomy" id="1214925"/>
    <lineage>
        <taxon>Bacteria</taxon>
        <taxon>Bacillati</taxon>
        <taxon>Actinomycetota</taxon>
        <taxon>Actinomycetes</taxon>
        <taxon>Kitasatosporales</taxon>
        <taxon>Streptomycetaceae</taxon>
        <taxon>Streptomyces</taxon>
    </lineage>
</organism>
<dbReference type="EMBL" id="JACXYU010000013">
    <property type="protein sequence ID" value="MBD3934042.1"/>
    <property type="molecule type" value="Genomic_DNA"/>
</dbReference>
<dbReference type="Proteomes" id="UP000632289">
    <property type="component" value="Unassembled WGS sequence"/>
</dbReference>
<evidence type="ECO:0000313" key="6">
    <source>
        <dbReference type="Proteomes" id="UP000632289"/>
    </source>
</evidence>
<keyword evidence="6" id="KW-1185">Reference proteome</keyword>
<sequence>MLTLHVPETGDAVLVEDGTLVAVGPAAELAAARPGARERRWPGAIGPGHCEPDAARLLQDAYHPDPREAAELGTAPLTGPALAALGPLDAARWGGSARRGLQRLLAQGVTALVGPFDRPPVRTAVRRSGLPVLPEPVAPRLTVGGPAHFTVTAPDGTCRAAVLAGRIVYRGR</sequence>
<comment type="caution">
    <text evidence="5">The sequence shown here is derived from an EMBL/GenBank/DDBJ whole genome shotgun (WGS) entry which is preliminary data.</text>
</comment>
<dbReference type="AlphaFoldDB" id="A0A927F465"/>
<dbReference type="SUPFAM" id="SSF51338">
    <property type="entry name" value="Composite domain of metallo-dependent hydrolases"/>
    <property type="match status" value="1"/>
</dbReference>